<gene>
    <name evidence="2" type="ORF">QQ008_00560</name>
</gene>
<dbReference type="EMBL" id="JAUJEA010000001">
    <property type="protein sequence ID" value="MDN5199820.1"/>
    <property type="molecule type" value="Genomic_DNA"/>
</dbReference>
<comment type="caution">
    <text evidence="2">The sequence shown here is derived from an EMBL/GenBank/DDBJ whole genome shotgun (WGS) entry which is preliminary data.</text>
</comment>
<dbReference type="RefSeq" id="WP_346749852.1">
    <property type="nucleotide sequence ID" value="NZ_JAUJEA010000001.1"/>
</dbReference>
<evidence type="ECO:0000313" key="3">
    <source>
        <dbReference type="Proteomes" id="UP001172082"/>
    </source>
</evidence>
<accession>A0ABT8KGI9</accession>
<protein>
    <recommendedName>
        <fullName evidence="4">Secreted protein</fullName>
    </recommendedName>
</protein>
<feature type="chain" id="PRO_5047335213" description="Secreted protein" evidence="1">
    <location>
        <begin position="24"/>
        <end position="233"/>
    </location>
</feature>
<reference evidence="2" key="1">
    <citation type="submission" date="2023-06" db="EMBL/GenBank/DDBJ databases">
        <title>Genomic of Parafulvivirga corallium.</title>
        <authorList>
            <person name="Wang G."/>
        </authorList>
    </citation>
    <scope>NUCLEOTIDE SEQUENCE</scope>
    <source>
        <strain evidence="2">BMA10</strain>
    </source>
</reference>
<proteinExistence type="predicted"/>
<keyword evidence="1" id="KW-0732">Signal</keyword>
<organism evidence="2 3">
    <name type="scientific">Splendidivirga corallicola</name>
    <dbReference type="NCBI Taxonomy" id="3051826"/>
    <lineage>
        <taxon>Bacteria</taxon>
        <taxon>Pseudomonadati</taxon>
        <taxon>Bacteroidota</taxon>
        <taxon>Cytophagia</taxon>
        <taxon>Cytophagales</taxon>
        <taxon>Splendidivirgaceae</taxon>
        <taxon>Splendidivirga</taxon>
    </lineage>
</organism>
<feature type="signal peptide" evidence="1">
    <location>
        <begin position="1"/>
        <end position="23"/>
    </location>
</feature>
<evidence type="ECO:0000256" key="1">
    <source>
        <dbReference type="SAM" id="SignalP"/>
    </source>
</evidence>
<name>A0ABT8KGI9_9BACT</name>
<evidence type="ECO:0008006" key="4">
    <source>
        <dbReference type="Google" id="ProtNLM"/>
    </source>
</evidence>
<keyword evidence="3" id="KW-1185">Reference proteome</keyword>
<dbReference type="Proteomes" id="UP001172082">
    <property type="component" value="Unassembled WGS sequence"/>
</dbReference>
<sequence>MNATIKSIAFLLLFYLSIPGVRAQNQQINHEFGEVRQLVDEVKFKQRSSNLPEDVQGSPYLSKEFIRGEVHLKSKSKYKDVPLRYNIYNDDIEFEKDGQVFALGSKIHIDQVVIGLDTFVYLTYLERETVKQRYFKSLVRGKASLLIKMNTIFKEKKASTGILLEQPAQFDRQQDVLFIKVDNKLAIRIPGKKKLSAIFEDKQELMAAFIKAEKLSTRNQLDLVKLVNYYNSL</sequence>
<evidence type="ECO:0000313" key="2">
    <source>
        <dbReference type="EMBL" id="MDN5199820.1"/>
    </source>
</evidence>